<keyword evidence="6 8" id="KW-1133">Transmembrane helix</keyword>
<dbReference type="GO" id="GO:0042910">
    <property type="term" value="F:xenobiotic transmembrane transporter activity"/>
    <property type="evidence" value="ECO:0007669"/>
    <property type="project" value="InterPro"/>
</dbReference>
<evidence type="ECO:0000256" key="8">
    <source>
        <dbReference type="RuleBase" id="RU365088"/>
    </source>
</evidence>
<comment type="subcellular location">
    <subcellularLocation>
        <location evidence="8">Cell inner membrane</location>
        <topology evidence="8">Multi-pass membrane protein</topology>
    </subcellularLocation>
    <subcellularLocation>
        <location evidence="1">Cell membrane</location>
        <topology evidence="1">Multi-pass membrane protein</topology>
    </subcellularLocation>
</comment>
<evidence type="ECO:0000259" key="9">
    <source>
        <dbReference type="PROSITE" id="PS50850"/>
    </source>
</evidence>
<evidence type="ECO:0000256" key="7">
    <source>
        <dbReference type="ARBA" id="ARBA00023136"/>
    </source>
</evidence>
<feature type="transmembrane region" description="Helical" evidence="8">
    <location>
        <begin position="305"/>
        <end position="324"/>
    </location>
</feature>
<reference evidence="10 11" key="1">
    <citation type="submission" date="2020-10" db="EMBL/GenBank/DDBJ databases">
        <title>High quality whole genome sequence of Pseudomonas poae PMA22.</title>
        <authorList>
            <person name="Hernandez J.G."/>
            <person name="Rodriguez P."/>
            <person name="Cuevas C."/>
            <person name="de la Calle F."/>
            <person name="Galan B."/>
            <person name="Garcia J.L."/>
        </authorList>
    </citation>
    <scope>NUCLEOTIDE SEQUENCE [LARGE SCALE GENOMIC DNA]</scope>
    <source>
        <strain evidence="10 11">PMA22</strain>
    </source>
</reference>
<dbReference type="SUPFAM" id="SSF103473">
    <property type="entry name" value="MFS general substrate transporter"/>
    <property type="match status" value="1"/>
</dbReference>
<dbReference type="NCBIfam" id="TIGR00710">
    <property type="entry name" value="efflux_Bcr_CflA"/>
    <property type="match status" value="1"/>
</dbReference>
<feature type="transmembrane region" description="Helical" evidence="8">
    <location>
        <begin position="135"/>
        <end position="154"/>
    </location>
</feature>
<keyword evidence="4" id="KW-1003">Cell membrane</keyword>
<dbReference type="PRINTS" id="PR01035">
    <property type="entry name" value="TCRTETA"/>
</dbReference>
<feature type="transmembrane region" description="Helical" evidence="8">
    <location>
        <begin position="280"/>
        <end position="299"/>
    </location>
</feature>
<proteinExistence type="inferred from homology"/>
<dbReference type="PANTHER" id="PTHR43124:SF3">
    <property type="entry name" value="CHLORAMPHENICOL EFFLUX PUMP RV0191"/>
    <property type="match status" value="1"/>
</dbReference>
<feature type="transmembrane region" description="Helical" evidence="8">
    <location>
        <begin position="372"/>
        <end position="390"/>
    </location>
</feature>
<dbReference type="GO" id="GO:0005886">
    <property type="term" value="C:plasma membrane"/>
    <property type="evidence" value="ECO:0007669"/>
    <property type="project" value="UniProtKB-SubCell"/>
</dbReference>
<keyword evidence="8" id="KW-0997">Cell inner membrane</keyword>
<dbReference type="InterPro" id="IPR001958">
    <property type="entry name" value="Tet-R_TetA/multi-R_MdtG-like"/>
</dbReference>
<dbReference type="Gene3D" id="1.20.1720.10">
    <property type="entry name" value="Multidrug resistance protein D"/>
    <property type="match status" value="1"/>
</dbReference>
<protein>
    <recommendedName>
        <fullName evidence="8">Bcr/CflA family efflux transporter</fullName>
    </recommendedName>
</protein>
<dbReference type="InterPro" id="IPR011701">
    <property type="entry name" value="MFS"/>
</dbReference>
<dbReference type="Pfam" id="PF07690">
    <property type="entry name" value="MFS_1"/>
    <property type="match status" value="1"/>
</dbReference>
<dbReference type="Proteomes" id="UP000594923">
    <property type="component" value="Chromosome"/>
</dbReference>
<evidence type="ECO:0000256" key="5">
    <source>
        <dbReference type="ARBA" id="ARBA00022692"/>
    </source>
</evidence>
<feature type="transmembrane region" description="Helical" evidence="8">
    <location>
        <begin position="46"/>
        <end position="65"/>
    </location>
</feature>
<dbReference type="InterPro" id="IPR036259">
    <property type="entry name" value="MFS_trans_sf"/>
</dbReference>
<dbReference type="GO" id="GO:1990961">
    <property type="term" value="P:xenobiotic detoxification by transmembrane export across the plasma membrane"/>
    <property type="evidence" value="ECO:0007669"/>
    <property type="project" value="InterPro"/>
</dbReference>
<dbReference type="RefSeq" id="WP_197627784.1">
    <property type="nucleotide sequence ID" value="NZ_CP063073.1"/>
</dbReference>
<dbReference type="PROSITE" id="PS50850">
    <property type="entry name" value="MFS"/>
    <property type="match status" value="1"/>
</dbReference>
<feature type="transmembrane region" description="Helical" evidence="8">
    <location>
        <begin position="243"/>
        <end position="268"/>
    </location>
</feature>
<keyword evidence="5 8" id="KW-0812">Transmembrane</keyword>
<comment type="similarity">
    <text evidence="2 8">Belongs to the major facilitator superfamily. Bcr/CmlA family.</text>
</comment>
<evidence type="ECO:0000256" key="1">
    <source>
        <dbReference type="ARBA" id="ARBA00004651"/>
    </source>
</evidence>
<evidence type="ECO:0000256" key="2">
    <source>
        <dbReference type="ARBA" id="ARBA00006236"/>
    </source>
</evidence>
<dbReference type="InterPro" id="IPR004812">
    <property type="entry name" value="Efflux_drug-R_Bcr/CmlA"/>
</dbReference>
<organism evidence="10 11">
    <name type="scientific">Pseudomonas poae</name>
    <dbReference type="NCBI Taxonomy" id="200451"/>
    <lineage>
        <taxon>Bacteria</taxon>
        <taxon>Pseudomonadati</taxon>
        <taxon>Pseudomonadota</taxon>
        <taxon>Gammaproteobacteria</taxon>
        <taxon>Pseudomonadales</taxon>
        <taxon>Pseudomonadaceae</taxon>
        <taxon>Pseudomonas</taxon>
    </lineage>
</organism>
<evidence type="ECO:0000313" key="11">
    <source>
        <dbReference type="Proteomes" id="UP000594923"/>
    </source>
</evidence>
<comment type="caution">
    <text evidence="8">Lacks conserved residue(s) required for the propagation of feature annotation.</text>
</comment>
<evidence type="ECO:0000256" key="6">
    <source>
        <dbReference type="ARBA" id="ARBA00022989"/>
    </source>
</evidence>
<dbReference type="PANTHER" id="PTHR43124">
    <property type="entry name" value="PURINE EFFLUX PUMP PBUE"/>
    <property type="match status" value="1"/>
</dbReference>
<dbReference type="InterPro" id="IPR020846">
    <property type="entry name" value="MFS_dom"/>
</dbReference>
<feature type="transmembrane region" description="Helical" evidence="8">
    <location>
        <begin position="160"/>
        <end position="181"/>
    </location>
</feature>
<keyword evidence="3 8" id="KW-0813">Transport</keyword>
<feature type="transmembrane region" description="Helical" evidence="8">
    <location>
        <begin position="77"/>
        <end position="100"/>
    </location>
</feature>
<evidence type="ECO:0000256" key="3">
    <source>
        <dbReference type="ARBA" id="ARBA00022448"/>
    </source>
</evidence>
<dbReference type="CDD" id="cd17320">
    <property type="entry name" value="MFS_MdfA_MDR_like"/>
    <property type="match status" value="1"/>
</dbReference>
<feature type="transmembrane region" description="Helical" evidence="8">
    <location>
        <begin position="336"/>
        <end position="360"/>
    </location>
</feature>
<feature type="transmembrane region" description="Helical" evidence="8">
    <location>
        <begin position="106"/>
        <end position="123"/>
    </location>
</feature>
<feature type="domain" description="Major facilitator superfamily (MFS) profile" evidence="9">
    <location>
        <begin position="2"/>
        <end position="394"/>
    </location>
</feature>
<dbReference type="InterPro" id="IPR050189">
    <property type="entry name" value="MFS_Efflux_Transporters"/>
</dbReference>
<dbReference type="AlphaFoldDB" id="A0A7M1KL94"/>
<evidence type="ECO:0000256" key="4">
    <source>
        <dbReference type="ARBA" id="ARBA00022475"/>
    </source>
</evidence>
<name>A0A7M1KL94_9PSED</name>
<gene>
    <name evidence="10" type="ORF">IMF22_07640</name>
</gene>
<feature type="transmembrane region" description="Helical" evidence="8">
    <location>
        <begin position="213"/>
        <end position="231"/>
    </location>
</feature>
<accession>A0A7M1KL94</accession>
<sequence length="420" mass="45304">MTQRALSFGFWLVLLTVLIALPRLTLDLHLPALPTMADYFHASDSQLQLTLTVYAIGSAISLLVSGPLTDRFGRRPVLLAGLFLYVVATVVCALADGLAVLIVARLFQALGGCCTTVIGRVIVRDYFDRDQQARLLGLISMAMAISPMAAPVLGSLMLPFISWRGLFAVLGVIGAGLYLTVYRRLPETRPPQLAAAPPSSLLRVYGQLLRDRYFLRYSLAIGCVYSTYFPFISESSALLQRGYHLSATAYALVFAATISGYMLGANLFRRLVLRFEPDRLINAAIALNVLGCVMLAGATVALPQAWLAIVLPMVVIMVSVGMVIPACQLSVLQPYGAIAGTASGLFFFTQMFLTAVSSWVTGLLSDGTSLPLVIMTSMASALLLTSWLTLRKTNVGATVLMAFFQAAVPEMTVPPQQYTV</sequence>
<evidence type="ECO:0000313" key="10">
    <source>
        <dbReference type="EMBL" id="QOQ76902.1"/>
    </source>
</evidence>
<keyword evidence="7 8" id="KW-0472">Membrane</keyword>
<dbReference type="EMBL" id="CP063073">
    <property type="protein sequence ID" value="QOQ76902.1"/>
    <property type="molecule type" value="Genomic_DNA"/>
</dbReference>